<dbReference type="InterPro" id="IPR024571">
    <property type="entry name" value="ERAP1-like_C_dom"/>
</dbReference>
<dbReference type="Gene3D" id="3.30.420.10">
    <property type="entry name" value="Ribonuclease H-like superfamily/Ribonuclease H"/>
    <property type="match status" value="1"/>
</dbReference>
<dbReference type="Gene3D" id="1.25.50.20">
    <property type="match status" value="1"/>
</dbReference>
<proteinExistence type="inferred from homology"/>
<feature type="domain" description="Aminopeptidase N-like N-terminal" evidence="14">
    <location>
        <begin position="43"/>
        <end position="279"/>
    </location>
</feature>
<dbReference type="CDD" id="cd09601">
    <property type="entry name" value="M1_APN-Q_like"/>
    <property type="match status" value="1"/>
</dbReference>
<keyword evidence="7" id="KW-0378">Hydrolase</keyword>
<feature type="region of interest" description="Disordered" evidence="11">
    <location>
        <begin position="1"/>
        <end position="30"/>
    </location>
</feature>
<evidence type="ECO:0000256" key="4">
    <source>
        <dbReference type="ARBA" id="ARBA00022622"/>
    </source>
</evidence>
<evidence type="ECO:0000313" key="16">
    <source>
        <dbReference type="Proteomes" id="UP001148838"/>
    </source>
</evidence>
<evidence type="ECO:0000256" key="9">
    <source>
        <dbReference type="ARBA" id="ARBA00023049"/>
    </source>
</evidence>
<evidence type="ECO:0000259" key="13">
    <source>
        <dbReference type="Pfam" id="PF11838"/>
    </source>
</evidence>
<evidence type="ECO:0000256" key="8">
    <source>
        <dbReference type="ARBA" id="ARBA00022833"/>
    </source>
</evidence>
<reference evidence="15 16" key="1">
    <citation type="journal article" date="2022" name="Allergy">
        <title>Genome assembly and annotation of Periplaneta americana reveal a comprehensive cockroach allergen profile.</title>
        <authorList>
            <person name="Wang L."/>
            <person name="Xiong Q."/>
            <person name="Saelim N."/>
            <person name="Wang L."/>
            <person name="Nong W."/>
            <person name="Wan A.T."/>
            <person name="Shi M."/>
            <person name="Liu X."/>
            <person name="Cao Q."/>
            <person name="Hui J.H.L."/>
            <person name="Sookrung N."/>
            <person name="Leung T.F."/>
            <person name="Tungtrongchitr A."/>
            <person name="Tsui S.K.W."/>
        </authorList>
    </citation>
    <scope>NUCLEOTIDE SEQUENCE [LARGE SCALE GENOMIC DNA]</scope>
    <source>
        <strain evidence="15">PWHHKU_190912</strain>
    </source>
</reference>
<dbReference type="SUPFAM" id="SSF55486">
    <property type="entry name" value="Metalloproteases ('zincins'), catalytic domain"/>
    <property type="match status" value="1"/>
</dbReference>
<protein>
    <recommendedName>
        <fullName evidence="17">Aminopeptidase</fullName>
    </recommendedName>
</protein>
<evidence type="ECO:0000256" key="1">
    <source>
        <dbReference type="ARBA" id="ARBA00001947"/>
    </source>
</evidence>
<dbReference type="Gene3D" id="2.60.40.1910">
    <property type="match status" value="1"/>
</dbReference>
<name>A0ABQ8SE72_PERAM</name>
<evidence type="ECO:0000256" key="5">
    <source>
        <dbReference type="ARBA" id="ARBA00022670"/>
    </source>
</evidence>
<feature type="domain" description="Peptidase M1 membrane alanine aminopeptidase" evidence="12">
    <location>
        <begin position="320"/>
        <end position="547"/>
    </location>
</feature>
<comment type="caution">
    <text evidence="15">The sequence shown here is derived from an EMBL/GenBank/DDBJ whole genome shotgun (WGS) entry which is preliminary data.</text>
</comment>
<dbReference type="Pfam" id="PF11838">
    <property type="entry name" value="ERAP1_C"/>
    <property type="match status" value="1"/>
</dbReference>
<sequence>MNSEARDGHSEPSSLETTTTAPSGTSEKPIPVADLLLPRDITPSYYRLKLEPYLTELDPDGKNFTYKGHVSITVSCHNATNKVSFHAKGLNIGKDIKITLYNEPTKQTAVTHEITSAMTPTTANDGTTPQTDPPSQSGDETTKSLRISERVQEDEKDKLTLTVEPGLKAGQTYVLDIPFSGELAESLFGFYRSSYKDANDNTVWMATTQFEAPHAREAFPCFDEPSMKARFEISISRNANMTTISNMLLRASQPVVFQGRTGGRVWDHYEVTPVMSTYLVAFIVAPSDFVPTDSPSTPGNKSVPEFKVFARKQLAEHATYAATIGPRVLQYYEDYFGIPYPLPKMHMAAIPDFAAGAMENWGLITYRESNLLYDPKSSSMSNKDRVSTVVAHELAHQWFGNLVTMKWWNDLWLNEGFATYMEYVGANHVEPTWQMLEKFVFYEQHYAMALDCLKSTHPVSIKVDNPSQISEIFDSISYSKGASLIRMLNNSLTEDVLRKGLSRYLNKWKYNNAEESDLWEALTEQTRETPDSFLPVNATVKEIMDTWTLQDGYPVLTVTRDYNYGSATLSQVWFNQCYLLILPFVHAKPAQVALREERLELVNTEGVVFHQDNARPHTSMATRQKLLDFDWDVLPHPLFSPDIAPSTVQVSLEDPCEETMVLAGTCIGERHCDDTPLADQRQIQMERSLTPVRFTLDNSSTDTLWYMPVSYATQEELNGTVHNSSMTFPRIWLKTATKTISNLTEPKSYDSWVLFNIESTGYYLVNYDVRNWELIAEHLLHSAPETTFSVLTRTQLLNDALYLARAGKLDYDVALNVTRYLATREEHYVPWRAALQNFDFLNTVLRETTVYGKFQMIARMFQMYMLKMLKTIKMTLGFEPKTDEPQPRTLLRPKILSWLSKMDDPDVVLWAKNLFQQWRNSTKPDENNPIPVDMRDVVYCTAVKAGGRAEWDFVLQRYLAAKDKPSESDVLLVSLACTKQEWLLVTLLEKTLQKNGEIRLQDTIRVWGVMPTGATSSRIAFNYVRNNWATIHEKAGKDEFLIGRMIKGAISGLTTELDSKD</sequence>
<evidence type="ECO:0000256" key="11">
    <source>
        <dbReference type="SAM" id="MobiDB-lite"/>
    </source>
</evidence>
<dbReference type="InterPro" id="IPR036397">
    <property type="entry name" value="RNaseH_sf"/>
</dbReference>
<keyword evidence="9" id="KW-0482">Metalloprotease</keyword>
<feature type="non-terminal residue" evidence="15">
    <location>
        <position position="1061"/>
    </location>
</feature>
<dbReference type="PRINTS" id="PR00756">
    <property type="entry name" value="ALADIPTASE"/>
</dbReference>
<evidence type="ECO:0000256" key="10">
    <source>
        <dbReference type="ARBA" id="ARBA00023288"/>
    </source>
</evidence>
<dbReference type="Proteomes" id="UP001148838">
    <property type="component" value="Unassembled WGS sequence"/>
</dbReference>
<keyword evidence="5" id="KW-0645">Protease</keyword>
<evidence type="ECO:0000256" key="7">
    <source>
        <dbReference type="ARBA" id="ARBA00022801"/>
    </source>
</evidence>
<dbReference type="InterPro" id="IPR050344">
    <property type="entry name" value="Peptidase_M1_aminopeptidases"/>
</dbReference>
<keyword evidence="4" id="KW-0325">Glycoprotein</keyword>
<dbReference type="InterPro" id="IPR045357">
    <property type="entry name" value="Aminopeptidase_N-like_N"/>
</dbReference>
<keyword evidence="4" id="KW-0336">GPI-anchor</keyword>
<dbReference type="Pfam" id="PF17900">
    <property type="entry name" value="Peptidase_M1_N"/>
    <property type="match status" value="1"/>
</dbReference>
<dbReference type="InterPro" id="IPR034016">
    <property type="entry name" value="M1_APN-typ"/>
</dbReference>
<dbReference type="InterPro" id="IPR042097">
    <property type="entry name" value="Aminopeptidase_N-like_N_sf"/>
</dbReference>
<dbReference type="PANTHER" id="PTHR11533:SF294">
    <property type="entry name" value="THYROTROPIN-RELEASING HORMONE-DEGRADING ECTOENZYME"/>
    <property type="match status" value="1"/>
</dbReference>
<keyword evidence="8" id="KW-0862">Zinc</keyword>
<keyword evidence="6" id="KW-0479">Metal-binding</keyword>
<dbReference type="Gene3D" id="2.60.40.1730">
    <property type="entry name" value="tricorn interacting facor f3 domain"/>
    <property type="match status" value="1"/>
</dbReference>
<feature type="compositionally biased region" description="Basic and acidic residues" evidence="11">
    <location>
        <begin position="140"/>
        <end position="153"/>
    </location>
</feature>
<evidence type="ECO:0000259" key="14">
    <source>
        <dbReference type="Pfam" id="PF17900"/>
    </source>
</evidence>
<feature type="region of interest" description="Disordered" evidence="11">
    <location>
        <begin position="117"/>
        <end position="153"/>
    </location>
</feature>
<evidence type="ECO:0000259" key="12">
    <source>
        <dbReference type="Pfam" id="PF01433"/>
    </source>
</evidence>
<dbReference type="PANTHER" id="PTHR11533">
    <property type="entry name" value="PROTEASE M1 ZINC METALLOPROTEASE"/>
    <property type="match status" value="1"/>
</dbReference>
<keyword evidence="4" id="KW-0472">Membrane</keyword>
<evidence type="ECO:0000256" key="3">
    <source>
        <dbReference type="ARBA" id="ARBA00010136"/>
    </source>
</evidence>
<evidence type="ECO:0008006" key="17">
    <source>
        <dbReference type="Google" id="ProtNLM"/>
    </source>
</evidence>
<comment type="subcellular location">
    <subcellularLocation>
        <location evidence="2">Cell membrane</location>
        <topology evidence="2">Lipid-anchor</topology>
        <topology evidence="2">GPI-anchor</topology>
    </subcellularLocation>
</comment>
<evidence type="ECO:0000256" key="6">
    <source>
        <dbReference type="ARBA" id="ARBA00022723"/>
    </source>
</evidence>
<keyword evidence="16" id="KW-1185">Reference proteome</keyword>
<keyword evidence="10" id="KW-0449">Lipoprotein</keyword>
<comment type="similarity">
    <text evidence="3">Belongs to the peptidase M1 family.</text>
</comment>
<feature type="compositionally biased region" description="Basic and acidic residues" evidence="11">
    <location>
        <begin position="1"/>
        <end position="10"/>
    </location>
</feature>
<dbReference type="InterPro" id="IPR027268">
    <property type="entry name" value="Peptidase_M4/M1_CTD_sf"/>
</dbReference>
<feature type="domain" description="ERAP1-like C-terminal" evidence="13">
    <location>
        <begin position="752"/>
        <end position="1057"/>
    </location>
</feature>
<gene>
    <name evidence="15" type="ORF">ANN_21008</name>
</gene>
<evidence type="ECO:0000256" key="2">
    <source>
        <dbReference type="ARBA" id="ARBA00004609"/>
    </source>
</evidence>
<dbReference type="Pfam" id="PF01433">
    <property type="entry name" value="Peptidase_M1"/>
    <property type="match status" value="1"/>
</dbReference>
<feature type="compositionally biased region" description="Polar residues" evidence="11">
    <location>
        <begin position="11"/>
        <end position="26"/>
    </location>
</feature>
<evidence type="ECO:0000313" key="15">
    <source>
        <dbReference type="EMBL" id="KAJ4432389.1"/>
    </source>
</evidence>
<dbReference type="InterPro" id="IPR001930">
    <property type="entry name" value="Peptidase_M1"/>
</dbReference>
<dbReference type="Gene3D" id="1.10.390.10">
    <property type="entry name" value="Neutral Protease Domain 2"/>
    <property type="match status" value="1"/>
</dbReference>
<dbReference type="InterPro" id="IPR014782">
    <property type="entry name" value="Peptidase_M1_dom"/>
</dbReference>
<comment type="cofactor">
    <cofactor evidence="1">
        <name>Zn(2+)</name>
        <dbReference type="ChEBI" id="CHEBI:29105"/>
    </cofactor>
</comment>
<organism evidence="15 16">
    <name type="scientific">Periplaneta americana</name>
    <name type="common">American cockroach</name>
    <name type="synonym">Blatta americana</name>
    <dbReference type="NCBI Taxonomy" id="6978"/>
    <lineage>
        <taxon>Eukaryota</taxon>
        <taxon>Metazoa</taxon>
        <taxon>Ecdysozoa</taxon>
        <taxon>Arthropoda</taxon>
        <taxon>Hexapoda</taxon>
        <taxon>Insecta</taxon>
        <taxon>Pterygota</taxon>
        <taxon>Neoptera</taxon>
        <taxon>Polyneoptera</taxon>
        <taxon>Dictyoptera</taxon>
        <taxon>Blattodea</taxon>
        <taxon>Blattoidea</taxon>
        <taxon>Blattidae</taxon>
        <taxon>Blattinae</taxon>
        <taxon>Periplaneta</taxon>
    </lineage>
</organism>
<feature type="compositionally biased region" description="Polar residues" evidence="11">
    <location>
        <begin position="117"/>
        <end position="139"/>
    </location>
</feature>
<dbReference type="SUPFAM" id="SSF63737">
    <property type="entry name" value="Leukotriene A4 hydrolase N-terminal domain"/>
    <property type="match status" value="1"/>
</dbReference>
<dbReference type="EMBL" id="JAJSOF020000029">
    <property type="protein sequence ID" value="KAJ4432389.1"/>
    <property type="molecule type" value="Genomic_DNA"/>
</dbReference>
<accession>A0ABQ8SE72</accession>